<dbReference type="InterPro" id="IPR023393">
    <property type="entry name" value="START-like_dom_sf"/>
</dbReference>
<gene>
    <name evidence="3" type="ORF">GCM10010979_21980</name>
</gene>
<comment type="similarity">
    <text evidence="1">Belongs to the AHA1 family.</text>
</comment>
<comment type="caution">
    <text evidence="3">The sequence shown here is derived from an EMBL/GenBank/DDBJ whole genome shotgun (WGS) entry which is preliminary data.</text>
</comment>
<protein>
    <submittedName>
        <fullName evidence="3">Activator of HSP90 ATPase</fullName>
    </submittedName>
</protein>
<reference evidence="3" key="1">
    <citation type="journal article" date="2014" name="Int. J. Syst. Evol. Microbiol.">
        <title>Complete genome sequence of Corynebacterium casei LMG S-19264T (=DSM 44701T), isolated from a smear-ripened cheese.</title>
        <authorList>
            <consortium name="US DOE Joint Genome Institute (JGI-PGF)"/>
            <person name="Walter F."/>
            <person name="Albersmeier A."/>
            <person name="Kalinowski J."/>
            <person name="Ruckert C."/>
        </authorList>
    </citation>
    <scope>NUCLEOTIDE SEQUENCE</scope>
    <source>
        <strain evidence="3">CGMCC 1.12813</strain>
    </source>
</reference>
<feature type="domain" description="Activator of Hsp90 ATPase homologue 1/2-like C-terminal" evidence="2">
    <location>
        <begin position="15"/>
        <end position="151"/>
    </location>
</feature>
<organism evidence="3 4">
    <name type="scientific">Conyzicola nivalis</name>
    <dbReference type="NCBI Taxonomy" id="1477021"/>
    <lineage>
        <taxon>Bacteria</taxon>
        <taxon>Bacillati</taxon>
        <taxon>Actinomycetota</taxon>
        <taxon>Actinomycetes</taxon>
        <taxon>Micrococcales</taxon>
        <taxon>Microbacteriaceae</taxon>
        <taxon>Conyzicola</taxon>
    </lineage>
</organism>
<dbReference type="EMBL" id="BMGB01000001">
    <property type="protein sequence ID" value="GGB07041.1"/>
    <property type="molecule type" value="Genomic_DNA"/>
</dbReference>
<proteinExistence type="inferred from homology"/>
<evidence type="ECO:0000256" key="1">
    <source>
        <dbReference type="ARBA" id="ARBA00006817"/>
    </source>
</evidence>
<dbReference type="AlphaFoldDB" id="A0A916SP43"/>
<evidence type="ECO:0000313" key="3">
    <source>
        <dbReference type="EMBL" id="GGB07041.1"/>
    </source>
</evidence>
<dbReference type="Gene3D" id="3.30.530.20">
    <property type="match status" value="1"/>
</dbReference>
<dbReference type="SUPFAM" id="SSF55961">
    <property type="entry name" value="Bet v1-like"/>
    <property type="match status" value="1"/>
</dbReference>
<keyword evidence="4" id="KW-1185">Reference proteome</keyword>
<dbReference type="RefSeq" id="WP_188510644.1">
    <property type="nucleotide sequence ID" value="NZ_BMGB01000001.1"/>
</dbReference>
<name>A0A916SP43_9MICO</name>
<evidence type="ECO:0000259" key="2">
    <source>
        <dbReference type="Pfam" id="PF08327"/>
    </source>
</evidence>
<reference evidence="3" key="2">
    <citation type="submission" date="2020-09" db="EMBL/GenBank/DDBJ databases">
        <authorList>
            <person name="Sun Q."/>
            <person name="Zhou Y."/>
        </authorList>
    </citation>
    <scope>NUCLEOTIDE SEQUENCE</scope>
    <source>
        <strain evidence="3">CGMCC 1.12813</strain>
    </source>
</reference>
<dbReference type="CDD" id="cd07814">
    <property type="entry name" value="SRPBCC_CalC_Aha1-like"/>
    <property type="match status" value="1"/>
</dbReference>
<dbReference type="Proteomes" id="UP000606922">
    <property type="component" value="Unassembled WGS sequence"/>
</dbReference>
<accession>A0A916SP43</accession>
<dbReference type="InterPro" id="IPR013538">
    <property type="entry name" value="ASHA1/2-like_C"/>
</dbReference>
<evidence type="ECO:0000313" key="4">
    <source>
        <dbReference type="Proteomes" id="UP000606922"/>
    </source>
</evidence>
<sequence length="159" mass="17634">MTHDRDFTLRRTISATPAEVFAAWTDPEQLDWFFSGEGSPGTPEVDLRVGGAWRQLMVIDEDEQYVTGGVYREIVPGERLAFTWGAEGGWPEPNDDGPVVTLTFAPTEAGTEMTLTQTFPEHLSDERVREQLATGMRAGWGMTIDRLVARFGGVTPQTL</sequence>
<dbReference type="Pfam" id="PF08327">
    <property type="entry name" value="AHSA1"/>
    <property type="match status" value="1"/>
</dbReference>